<reference evidence="1" key="1">
    <citation type="submission" date="2021-02" db="EMBL/GenBank/DDBJ databases">
        <title>Genome analysis of blister spot of apple pathogen from New York area.</title>
        <authorList>
            <person name="Kandel P."/>
            <person name="Hockett K.L."/>
            <person name="Santander R."/>
            <person name="Acimovic S."/>
        </authorList>
    </citation>
    <scope>NUCLEOTIDE SEQUENCE</scope>
    <source>
        <strain evidence="1">PSP1</strain>
    </source>
</reference>
<evidence type="ECO:0000313" key="2">
    <source>
        <dbReference type="Proteomes" id="UP001162155"/>
    </source>
</evidence>
<protein>
    <submittedName>
        <fullName evidence="1">Nucleotidyltransferase domain-containing protein</fullName>
    </submittedName>
</protein>
<dbReference type="SUPFAM" id="SSF81301">
    <property type="entry name" value="Nucleotidyltransferase"/>
    <property type="match status" value="1"/>
</dbReference>
<comment type="caution">
    <text evidence="1">The sequence shown here is derived from an EMBL/GenBank/DDBJ whole genome shotgun (WGS) entry which is preliminary data.</text>
</comment>
<gene>
    <name evidence="1" type="ORF">JW322_04130</name>
</gene>
<dbReference type="RefSeq" id="WP_057456627.1">
    <property type="nucleotide sequence ID" value="NZ_JAFFRY010000088.1"/>
</dbReference>
<dbReference type="CDD" id="cd05403">
    <property type="entry name" value="NT_KNTase_like"/>
    <property type="match status" value="1"/>
</dbReference>
<accession>A0A0P9XGD2</accession>
<dbReference type="EMBL" id="JAFFRZ010000001">
    <property type="protein sequence ID" value="MDH4620982.1"/>
    <property type="molecule type" value="Genomic_DNA"/>
</dbReference>
<organism evidence="1 2">
    <name type="scientific">Pseudomonas syringae pv. papulans</name>
    <dbReference type="NCBI Taxonomy" id="83963"/>
    <lineage>
        <taxon>Bacteria</taxon>
        <taxon>Pseudomonadati</taxon>
        <taxon>Pseudomonadota</taxon>
        <taxon>Gammaproteobacteria</taxon>
        <taxon>Pseudomonadales</taxon>
        <taxon>Pseudomonadaceae</taxon>
        <taxon>Pseudomonas</taxon>
        <taxon>Pseudomonas syringae</taxon>
    </lineage>
</organism>
<name>A0A0P9XGD2_PSESX</name>
<dbReference type="AlphaFoldDB" id="A0A0P9XGD2"/>
<evidence type="ECO:0000313" key="1">
    <source>
        <dbReference type="EMBL" id="MDH4620982.1"/>
    </source>
</evidence>
<sequence length="368" mass="41388">MSYTSQARVTLSETELAAIKERLDAFLNNDEQKPLYTFLSGSVAEGLATPSSDYDVYAVYETCSEGETLVTGGPRPIEVTRISLAKIEHIVEMLLDGEDLPSMTNYELLLCHRLYCGIGLTNAHSFDQLKKMLNIDIFRKRLGDFCQLNAERSLRVSSGFVDAGDFDSAVLAARTAAKHSFNQFLVFCGATSLLDKWQLRYAQLFIGETHLALERFADVFAGEFSGSVCQKKVYLHRCYRFLQVMSDHSVMSNRMPEKEFWTVSRFLPSHPSGRNRLLEKPAGVRVVSHADTFFLLRVNTPIMELPVPAVLIWALIDNDSCVNDVLQRAIEGFQISREECLQYLQVFLLAGVVTMSCFNLALSELTDD</sequence>
<dbReference type="InterPro" id="IPR043519">
    <property type="entry name" value="NT_sf"/>
</dbReference>
<dbReference type="Proteomes" id="UP001162155">
    <property type="component" value="Unassembled WGS sequence"/>
</dbReference>
<proteinExistence type="predicted"/>